<dbReference type="PANTHER" id="PTHR10706:SF130">
    <property type="entry name" value="F-BOX ONLY PROTEIN 31"/>
    <property type="match status" value="1"/>
</dbReference>
<comment type="pathway">
    <text evidence="1">Protein modification; protein ubiquitination.</text>
</comment>
<dbReference type="InterPro" id="IPR045048">
    <property type="entry name" value="FBXO31/39"/>
</dbReference>
<proteinExistence type="predicted"/>
<evidence type="ECO:0000313" key="5">
    <source>
        <dbReference type="EMBL" id="CAD9348181.1"/>
    </source>
</evidence>
<dbReference type="AlphaFoldDB" id="A0A7S1ZT52"/>
<name>A0A7S1ZT52_TRICV</name>
<dbReference type="GO" id="GO:0016567">
    <property type="term" value="P:protein ubiquitination"/>
    <property type="evidence" value="ECO:0007669"/>
    <property type="project" value="UniProtKB-UniPathway"/>
</dbReference>
<feature type="compositionally biased region" description="Basic residues" evidence="3">
    <location>
        <begin position="51"/>
        <end position="61"/>
    </location>
</feature>
<keyword evidence="4" id="KW-0732">Signal</keyword>
<dbReference type="Pfam" id="PF12014">
    <property type="entry name" value="Cyclin_D1_bind"/>
    <property type="match status" value="1"/>
</dbReference>
<dbReference type="PANTHER" id="PTHR10706">
    <property type="entry name" value="F-BOX FAMILY PROTEIN"/>
    <property type="match status" value="1"/>
</dbReference>
<evidence type="ECO:0000256" key="1">
    <source>
        <dbReference type="ARBA" id="ARBA00004906"/>
    </source>
</evidence>
<evidence type="ECO:0000256" key="4">
    <source>
        <dbReference type="SAM" id="SignalP"/>
    </source>
</evidence>
<keyword evidence="2" id="KW-0833">Ubl conjugation pathway</keyword>
<organism evidence="5">
    <name type="scientific">Trieres chinensis</name>
    <name type="common">Marine centric diatom</name>
    <name type="synonym">Odontella sinensis</name>
    <dbReference type="NCBI Taxonomy" id="1514140"/>
    <lineage>
        <taxon>Eukaryota</taxon>
        <taxon>Sar</taxon>
        <taxon>Stramenopiles</taxon>
        <taxon>Ochrophyta</taxon>
        <taxon>Bacillariophyta</taxon>
        <taxon>Mediophyceae</taxon>
        <taxon>Biddulphiophycidae</taxon>
        <taxon>Eupodiscales</taxon>
        <taxon>Parodontellaceae</taxon>
        <taxon>Trieres</taxon>
    </lineage>
</organism>
<evidence type="ECO:0000256" key="3">
    <source>
        <dbReference type="SAM" id="MobiDB-lite"/>
    </source>
</evidence>
<feature type="chain" id="PRO_5031292900" description="UVR domain-containing protein" evidence="4">
    <location>
        <begin position="25"/>
        <end position="417"/>
    </location>
</feature>
<dbReference type="UniPathway" id="UPA00143"/>
<dbReference type="EMBL" id="HBGO01025009">
    <property type="protein sequence ID" value="CAD9348181.1"/>
    <property type="molecule type" value="Transcribed_RNA"/>
</dbReference>
<reference evidence="5" key="1">
    <citation type="submission" date="2021-01" db="EMBL/GenBank/DDBJ databases">
        <authorList>
            <person name="Corre E."/>
            <person name="Pelletier E."/>
            <person name="Niang G."/>
            <person name="Scheremetjew M."/>
            <person name="Finn R."/>
            <person name="Kale V."/>
            <person name="Holt S."/>
            <person name="Cochrane G."/>
            <person name="Meng A."/>
            <person name="Brown T."/>
            <person name="Cohen L."/>
        </authorList>
    </citation>
    <scope>NUCLEOTIDE SEQUENCE</scope>
    <source>
        <strain evidence="5">Grunow 1884</strain>
    </source>
</reference>
<evidence type="ECO:0000256" key="2">
    <source>
        <dbReference type="ARBA" id="ARBA00022786"/>
    </source>
</evidence>
<gene>
    <name evidence="5" type="ORF">OSIN01602_LOCUS14393</name>
</gene>
<evidence type="ECO:0008006" key="6">
    <source>
        <dbReference type="Google" id="ProtNLM"/>
    </source>
</evidence>
<sequence>MELHSQRRARSGLLFLSALISVSSFAPYKGPAHWSQTDLTFVGQQQQRTQNKNRVRNKPTRLHSQASSDDESKFPAFPDGSDASALGSAEESELRRSEFILADEDLFADDERRRSRLERDSKTREKYAEYGDELWELRSKMEELSKELVKKIGSGDKDAEREVREKLLKAEARDPELMYGLETRKMKKAEKEGRKEDAEKHREEAAAARTCLPHLNLEGLWVGKYGSHGYEMINVTYVGDTLIAFKITGDKNVPKGEITFQGNLGPSKASGKPNSLKPIVLTENAAQKWGTKQLPRYFGNGQVAEEGFKNTQWMDGQLIIIGTDYFSFAWIPIGHQIFFGRPSPELSLKMLRDSGASSVKAAVEPPTMDDDVEKMKEYATRMLEATTATMEDDYLEGKTNPFGCIWHNEATEECYFE</sequence>
<feature type="signal peptide" evidence="4">
    <location>
        <begin position="1"/>
        <end position="24"/>
    </location>
</feature>
<feature type="region of interest" description="Disordered" evidence="3">
    <location>
        <begin position="42"/>
        <end position="90"/>
    </location>
</feature>
<accession>A0A7S1ZT52</accession>
<protein>
    <recommendedName>
        <fullName evidence="6">UVR domain-containing protein</fullName>
    </recommendedName>
</protein>